<dbReference type="PANTHER" id="PTHR14386">
    <property type="entry name" value="PROTEIN FAM204A"/>
    <property type="match status" value="1"/>
</dbReference>
<reference evidence="2" key="1">
    <citation type="submission" date="2021-06" db="EMBL/GenBank/DDBJ databases">
        <authorList>
            <person name="Kallberg Y."/>
            <person name="Tangrot J."/>
            <person name="Rosling A."/>
        </authorList>
    </citation>
    <scope>NUCLEOTIDE SEQUENCE</scope>
    <source>
        <strain evidence="2">FL130A</strain>
    </source>
</reference>
<feature type="compositionally biased region" description="Basic and acidic residues" evidence="1">
    <location>
        <begin position="180"/>
        <end position="190"/>
    </location>
</feature>
<sequence length="214" mass="25090">MNNFVQKKDQSLTISSKSEEIQEITSQQNSTLNPITRKDAREHLEDLQKRFQAVVRRKKEGASRKRNIQEEQTSKKLEEKNLDRENDLKTKNIKKHKWSFASATTEFTPLPQSIAHYIGMNSQLKDVDHGRLNPKGILEKQLDQAIREGNLNLATKLSDEIAEQDYKKTVKEAIERKEFAEAKQREEKARANRKKPKLKWGFETKQRWETKSNM</sequence>
<evidence type="ECO:0000313" key="2">
    <source>
        <dbReference type="EMBL" id="CAG8443755.1"/>
    </source>
</evidence>
<dbReference type="PANTHER" id="PTHR14386:SF2">
    <property type="entry name" value="PROTEIN FAM204A"/>
    <property type="match status" value="1"/>
</dbReference>
<dbReference type="Proteomes" id="UP000789508">
    <property type="component" value="Unassembled WGS sequence"/>
</dbReference>
<accession>A0A9N8YS35</accession>
<name>A0A9N8YS35_9GLOM</name>
<dbReference type="InterPro" id="IPR037690">
    <property type="entry name" value="FAM204A"/>
</dbReference>
<evidence type="ECO:0000313" key="3">
    <source>
        <dbReference type="Proteomes" id="UP000789508"/>
    </source>
</evidence>
<feature type="region of interest" description="Disordered" evidence="1">
    <location>
        <begin position="55"/>
        <end position="83"/>
    </location>
</feature>
<comment type="caution">
    <text evidence="2">The sequence shown here is derived from an EMBL/GenBank/DDBJ whole genome shotgun (WGS) entry which is preliminary data.</text>
</comment>
<keyword evidence="3" id="KW-1185">Reference proteome</keyword>
<feature type="compositionally biased region" description="Basic and acidic residues" evidence="1">
    <location>
        <begin position="200"/>
        <end position="214"/>
    </location>
</feature>
<evidence type="ECO:0000256" key="1">
    <source>
        <dbReference type="SAM" id="MobiDB-lite"/>
    </source>
</evidence>
<dbReference type="AlphaFoldDB" id="A0A9N8YS35"/>
<protein>
    <submittedName>
        <fullName evidence="2">11257_t:CDS:1</fullName>
    </submittedName>
</protein>
<feature type="region of interest" description="Disordered" evidence="1">
    <location>
        <begin position="180"/>
        <end position="214"/>
    </location>
</feature>
<proteinExistence type="predicted"/>
<dbReference type="OrthoDB" id="2418792at2759"/>
<gene>
    <name evidence="2" type="ORF">ALEPTO_LOCUS518</name>
</gene>
<dbReference type="EMBL" id="CAJVPS010000035">
    <property type="protein sequence ID" value="CAG8443755.1"/>
    <property type="molecule type" value="Genomic_DNA"/>
</dbReference>
<feature type="compositionally biased region" description="Basic and acidic residues" evidence="1">
    <location>
        <begin position="60"/>
        <end position="83"/>
    </location>
</feature>
<organism evidence="2 3">
    <name type="scientific">Ambispora leptoticha</name>
    <dbReference type="NCBI Taxonomy" id="144679"/>
    <lineage>
        <taxon>Eukaryota</taxon>
        <taxon>Fungi</taxon>
        <taxon>Fungi incertae sedis</taxon>
        <taxon>Mucoromycota</taxon>
        <taxon>Glomeromycotina</taxon>
        <taxon>Glomeromycetes</taxon>
        <taxon>Archaeosporales</taxon>
        <taxon>Ambisporaceae</taxon>
        <taxon>Ambispora</taxon>
    </lineage>
</organism>